<reference evidence="4 5" key="1">
    <citation type="submission" date="2022-02" db="EMBL/GenBank/DDBJ databases">
        <title>Paenibacillus sp. MBLB1776 Whole Genome Shotgun Sequencing.</title>
        <authorList>
            <person name="Hwang C.Y."/>
            <person name="Cho E.-S."/>
            <person name="Seo M.-J."/>
        </authorList>
    </citation>
    <scope>NUCLEOTIDE SEQUENCE [LARGE SCALE GENOMIC DNA]</scope>
    <source>
        <strain evidence="4 5">MBLB1776</strain>
    </source>
</reference>
<dbReference type="PANTHER" id="PTHR42932:SF1">
    <property type="entry name" value="GENERAL STRESS PROTEIN 20U"/>
    <property type="match status" value="1"/>
</dbReference>
<sequence length="160" mass="18076">MATTTKTKNSAVVEVLNKQVANWSVMFIKLHNYHWYITGENFFTLHVKLEELYNEASIHLDEIAERILALRGKPVATMKECLSLSSIKEATGKENATQMVAQVVEDFELISTELHEGIEVAEEAKDSRTADMLTQIQTSLEKHSWMLAAFLGEKPNPPIE</sequence>
<comment type="similarity">
    <text evidence="1 2">Belongs to the Dps family.</text>
</comment>
<dbReference type="Proteomes" id="UP001305702">
    <property type="component" value="Chromosome"/>
</dbReference>
<dbReference type="InterPro" id="IPR009078">
    <property type="entry name" value="Ferritin-like_SF"/>
</dbReference>
<dbReference type="InterPro" id="IPR008331">
    <property type="entry name" value="Ferritin_DPS_dom"/>
</dbReference>
<dbReference type="GO" id="GO:0016722">
    <property type="term" value="F:oxidoreductase activity, acting on metal ions"/>
    <property type="evidence" value="ECO:0007669"/>
    <property type="project" value="InterPro"/>
</dbReference>
<evidence type="ECO:0000256" key="1">
    <source>
        <dbReference type="ARBA" id="ARBA00009497"/>
    </source>
</evidence>
<evidence type="ECO:0000259" key="3">
    <source>
        <dbReference type="Pfam" id="PF00210"/>
    </source>
</evidence>
<dbReference type="RefSeq" id="WP_315604307.1">
    <property type="nucleotide sequence ID" value="NZ_CP130318.1"/>
</dbReference>
<evidence type="ECO:0000313" key="4">
    <source>
        <dbReference type="EMBL" id="WNQ10533.1"/>
    </source>
</evidence>
<dbReference type="Gene3D" id="1.20.1260.10">
    <property type="match status" value="1"/>
</dbReference>
<dbReference type="KEGG" id="paun:MJA45_23395"/>
<evidence type="ECO:0000313" key="5">
    <source>
        <dbReference type="Proteomes" id="UP001305702"/>
    </source>
</evidence>
<accession>A0AA96LCG4</accession>
<dbReference type="SUPFAM" id="SSF47240">
    <property type="entry name" value="Ferritin-like"/>
    <property type="match status" value="1"/>
</dbReference>
<dbReference type="AlphaFoldDB" id="A0AA96LCG4"/>
<dbReference type="InterPro" id="IPR002177">
    <property type="entry name" value="DPS_DNA-bd"/>
</dbReference>
<keyword evidence="5" id="KW-1185">Reference proteome</keyword>
<dbReference type="PANTHER" id="PTHR42932">
    <property type="entry name" value="GENERAL STRESS PROTEIN 20U"/>
    <property type="match status" value="1"/>
</dbReference>
<name>A0AA96LCG4_9BACL</name>
<dbReference type="PROSITE" id="PS00818">
    <property type="entry name" value="DPS_1"/>
    <property type="match status" value="1"/>
</dbReference>
<gene>
    <name evidence="4" type="ORF">MJA45_23395</name>
</gene>
<dbReference type="EMBL" id="CP130318">
    <property type="protein sequence ID" value="WNQ10533.1"/>
    <property type="molecule type" value="Genomic_DNA"/>
</dbReference>
<proteinExistence type="inferred from homology"/>
<dbReference type="InterPro" id="IPR023188">
    <property type="entry name" value="DPS_DNA-bd_CS"/>
</dbReference>
<organism evidence="4 5">
    <name type="scientific">Paenibacillus aurantius</name>
    <dbReference type="NCBI Taxonomy" id="2918900"/>
    <lineage>
        <taxon>Bacteria</taxon>
        <taxon>Bacillati</taxon>
        <taxon>Bacillota</taxon>
        <taxon>Bacilli</taxon>
        <taxon>Bacillales</taxon>
        <taxon>Paenibacillaceae</taxon>
        <taxon>Paenibacillus</taxon>
    </lineage>
</organism>
<dbReference type="PIRSF" id="PIRSF005900">
    <property type="entry name" value="Dps"/>
    <property type="match status" value="1"/>
</dbReference>
<dbReference type="CDD" id="cd01043">
    <property type="entry name" value="DPS"/>
    <property type="match status" value="1"/>
</dbReference>
<feature type="domain" description="Ferritin/DPS" evidence="3">
    <location>
        <begin position="14"/>
        <end position="152"/>
    </location>
</feature>
<dbReference type="InterPro" id="IPR012347">
    <property type="entry name" value="Ferritin-like"/>
</dbReference>
<protein>
    <submittedName>
        <fullName evidence="4">Dps family protein</fullName>
    </submittedName>
</protein>
<evidence type="ECO:0000256" key="2">
    <source>
        <dbReference type="RuleBase" id="RU003875"/>
    </source>
</evidence>
<dbReference type="GO" id="GO:0008199">
    <property type="term" value="F:ferric iron binding"/>
    <property type="evidence" value="ECO:0007669"/>
    <property type="project" value="InterPro"/>
</dbReference>
<dbReference type="PRINTS" id="PR01346">
    <property type="entry name" value="HELNAPAPROT"/>
</dbReference>
<dbReference type="Pfam" id="PF00210">
    <property type="entry name" value="Ferritin"/>
    <property type="match status" value="1"/>
</dbReference>